<gene>
    <name evidence="11" type="ORF">EVA99_02490</name>
</gene>
<evidence type="ECO:0000256" key="1">
    <source>
        <dbReference type="ARBA" id="ARBA00004713"/>
    </source>
</evidence>
<dbReference type="PANTHER" id="PTHR42755">
    <property type="entry name" value="3-DEOXY-MANNO-OCTULOSONATE CYTIDYLYLTRANSFERASE"/>
    <property type="match status" value="1"/>
</dbReference>
<proteinExistence type="inferred from homology"/>
<dbReference type="PANTHER" id="PTHR42755:SF1">
    <property type="entry name" value="3-DEOXY-D-MANNO-OCTULOSONIC ACID TRANSFERASE, MITOCHONDRIAL-RELATED"/>
    <property type="match status" value="1"/>
</dbReference>
<feature type="site" description="Transition state stabilizer" evidence="8">
    <location>
        <position position="200"/>
    </location>
</feature>
<dbReference type="GO" id="GO:0009245">
    <property type="term" value="P:lipid A biosynthetic process"/>
    <property type="evidence" value="ECO:0007669"/>
    <property type="project" value="TreeGrafter"/>
</dbReference>
<dbReference type="InterPro" id="IPR007507">
    <property type="entry name" value="Glycos_transf_N"/>
</dbReference>
<dbReference type="GO" id="GO:0009244">
    <property type="term" value="P:lipopolysaccharide core region biosynthetic process"/>
    <property type="evidence" value="ECO:0007669"/>
    <property type="project" value="UniProtKB-UniRule"/>
</dbReference>
<keyword evidence="9" id="KW-0472">Membrane</keyword>
<dbReference type="EMBL" id="SHBL01000016">
    <property type="protein sequence ID" value="RZO24035.1"/>
    <property type="molecule type" value="Genomic_DNA"/>
</dbReference>
<evidence type="ECO:0000256" key="8">
    <source>
        <dbReference type="PIRSR" id="PIRSR639901-2"/>
    </source>
</evidence>
<dbReference type="Pfam" id="PF04413">
    <property type="entry name" value="Glycos_transf_N"/>
    <property type="match status" value="1"/>
</dbReference>
<evidence type="ECO:0000256" key="7">
    <source>
        <dbReference type="PIRSR" id="PIRSR639901-1"/>
    </source>
</evidence>
<feature type="domain" description="3-deoxy-D-manno-octulosonic-acid transferase N-terminal" evidence="10">
    <location>
        <begin position="32"/>
        <end position="201"/>
    </location>
</feature>
<keyword evidence="9" id="KW-1003">Cell membrane</keyword>
<evidence type="ECO:0000256" key="9">
    <source>
        <dbReference type="RuleBase" id="RU365103"/>
    </source>
</evidence>
<sequence>MFFIYSLIYILLLPLLILRDLLTLDKNKLKTIQQKLGFNIPNVKNQTIWLHGVSLGEIKILSPLAKKLSNQGQNILITSTTNTGLEELNKNFSNSDIKILPFPYDLEFAHKKIIINFKVSKIILFESEFWPNLLNAAKNLNVVSLNSTISDTSFKRFKMLKVFSKTLFSKIDLFLAQSKITIDRLEFFEVKNIKHIGNIKINPENYSVDQNRRNHYQKILGTEKLNVILGSSHEGEEIFVVQALTDMDINLILAPRHPERVSKVIKELENFGLRGIRMSSLQKEANIKINDNEILVFDEVGDLINLYAAGDLAIVAGSINYAKGHNFMEPIFVDTLSITGSKLDNYKQIKKDLCDTNIIETFSEQDQLRSLISKYQNITIRSEKKSAQNNALTNYSGSYDEIIKFIDEL</sequence>
<comment type="caution">
    <text evidence="11">The sequence shown here is derived from an EMBL/GenBank/DDBJ whole genome shotgun (WGS) entry which is preliminary data.</text>
</comment>
<dbReference type="Gene3D" id="3.40.50.2000">
    <property type="entry name" value="Glycogen Phosphorylase B"/>
    <property type="match status" value="1"/>
</dbReference>
<protein>
    <recommendedName>
        <fullName evidence="3 9">3-deoxy-D-manno-octulosonic acid transferase</fullName>
        <shortName evidence="9">Kdo transferase</shortName>
        <ecNumber evidence="2 9">2.4.99.12</ecNumber>
    </recommendedName>
    <alternativeName>
        <fullName evidence="5 9">Lipid IV(A) 3-deoxy-D-manno-octulosonic acid transferase</fullName>
    </alternativeName>
</protein>
<evidence type="ECO:0000259" key="10">
    <source>
        <dbReference type="Pfam" id="PF04413"/>
    </source>
</evidence>
<evidence type="ECO:0000313" key="11">
    <source>
        <dbReference type="EMBL" id="RZO24035.1"/>
    </source>
</evidence>
<dbReference type="InterPro" id="IPR038107">
    <property type="entry name" value="Glycos_transf_N_sf"/>
</dbReference>
<comment type="function">
    <text evidence="9">Involved in lipopolysaccharide (LPS) biosynthesis. Catalyzes the transfer of 3-deoxy-D-manno-octulosonate (Kdo) residue(s) from CMP-Kdo to lipid IV(A), the tetraacyldisaccharide-1,4'-bisphosphate precursor of lipid A.</text>
</comment>
<dbReference type="EC" id="2.4.99.12" evidence="2 9"/>
<evidence type="ECO:0000256" key="5">
    <source>
        <dbReference type="ARBA" id="ARBA00031445"/>
    </source>
</evidence>
<accession>A0A520MS37</accession>
<evidence type="ECO:0000256" key="4">
    <source>
        <dbReference type="ARBA" id="ARBA00022679"/>
    </source>
</evidence>
<evidence type="ECO:0000256" key="2">
    <source>
        <dbReference type="ARBA" id="ARBA00012621"/>
    </source>
</evidence>
<reference evidence="11 12" key="1">
    <citation type="submission" date="2019-02" db="EMBL/GenBank/DDBJ databases">
        <title>Prokaryotic population dynamics and viral predation in marine succession experiment using metagenomics: the confinement effect.</title>
        <authorList>
            <person name="Haro-Moreno J.M."/>
            <person name="Rodriguez-Valera F."/>
            <person name="Lopez-Perez M."/>
        </authorList>
    </citation>
    <scope>NUCLEOTIDE SEQUENCE [LARGE SCALE GENOMIC DNA]</scope>
    <source>
        <strain evidence="11">MED-G166</strain>
    </source>
</reference>
<dbReference type="GO" id="GO:0043842">
    <property type="term" value="F:Kdo transferase activity"/>
    <property type="evidence" value="ECO:0007669"/>
    <property type="project" value="UniProtKB-EC"/>
</dbReference>
<dbReference type="GO" id="GO:0005886">
    <property type="term" value="C:plasma membrane"/>
    <property type="evidence" value="ECO:0007669"/>
    <property type="project" value="UniProtKB-SubCell"/>
</dbReference>
<organism evidence="11 12">
    <name type="scientific">SAR86 cluster bacterium</name>
    <dbReference type="NCBI Taxonomy" id="2030880"/>
    <lineage>
        <taxon>Bacteria</taxon>
        <taxon>Pseudomonadati</taxon>
        <taxon>Pseudomonadota</taxon>
        <taxon>Gammaproteobacteria</taxon>
        <taxon>SAR86 cluster</taxon>
    </lineage>
</organism>
<dbReference type="UniPathway" id="UPA00958"/>
<name>A0A520MS37_9GAMM</name>
<dbReference type="AlphaFoldDB" id="A0A520MS37"/>
<dbReference type="Gene3D" id="3.40.50.11720">
    <property type="entry name" value="3-Deoxy-D-manno-octulosonic-acid transferase, N-terminal domain"/>
    <property type="match status" value="1"/>
</dbReference>
<keyword evidence="4 9" id="KW-0808">Transferase</keyword>
<dbReference type="InterPro" id="IPR039901">
    <property type="entry name" value="Kdotransferase"/>
</dbReference>
<keyword evidence="9" id="KW-0448">Lipopolysaccharide biosynthesis</keyword>
<comment type="catalytic activity">
    <reaction evidence="6 9">
        <text>lipid IVA (E. coli) + CMP-3-deoxy-beta-D-manno-octulosonate = alpha-Kdo-(2-&gt;6)-lipid IVA (E. coli) + CMP + H(+)</text>
        <dbReference type="Rhea" id="RHEA:28066"/>
        <dbReference type="ChEBI" id="CHEBI:15378"/>
        <dbReference type="ChEBI" id="CHEBI:58603"/>
        <dbReference type="ChEBI" id="CHEBI:60364"/>
        <dbReference type="ChEBI" id="CHEBI:60377"/>
        <dbReference type="ChEBI" id="CHEBI:85987"/>
        <dbReference type="EC" id="2.4.99.12"/>
    </reaction>
</comment>
<feature type="active site" description="Proton acceptor" evidence="7">
    <location>
        <position position="57"/>
    </location>
</feature>
<evidence type="ECO:0000313" key="12">
    <source>
        <dbReference type="Proteomes" id="UP000320146"/>
    </source>
</evidence>
<evidence type="ECO:0000256" key="6">
    <source>
        <dbReference type="ARBA" id="ARBA00049183"/>
    </source>
</evidence>
<comment type="similarity">
    <text evidence="9">Belongs to the glycosyltransferase group 1 family.</text>
</comment>
<comment type="pathway">
    <text evidence="1 9">Bacterial outer membrane biogenesis; LPS core biosynthesis.</text>
</comment>
<dbReference type="Proteomes" id="UP000320146">
    <property type="component" value="Unassembled WGS sequence"/>
</dbReference>
<feature type="site" description="Transition state stabilizer" evidence="8">
    <location>
        <position position="126"/>
    </location>
</feature>
<evidence type="ECO:0000256" key="3">
    <source>
        <dbReference type="ARBA" id="ARBA00019077"/>
    </source>
</evidence>
<comment type="subcellular location">
    <subcellularLocation>
        <location evidence="9">Cell membrane</location>
    </subcellularLocation>
</comment>